<keyword evidence="2" id="KW-1185">Reference proteome</keyword>
<dbReference type="AlphaFoldDB" id="A0A8S9YSX1"/>
<organism evidence="1 2">
    <name type="scientific">Paragonimus skrjabini miyazakii</name>
    <dbReference type="NCBI Taxonomy" id="59628"/>
    <lineage>
        <taxon>Eukaryota</taxon>
        <taxon>Metazoa</taxon>
        <taxon>Spiralia</taxon>
        <taxon>Lophotrochozoa</taxon>
        <taxon>Platyhelminthes</taxon>
        <taxon>Trematoda</taxon>
        <taxon>Digenea</taxon>
        <taxon>Plagiorchiida</taxon>
        <taxon>Troglotremata</taxon>
        <taxon>Troglotrematidae</taxon>
        <taxon>Paragonimus</taxon>
    </lineage>
</organism>
<dbReference type="Proteomes" id="UP000822476">
    <property type="component" value="Unassembled WGS sequence"/>
</dbReference>
<sequence length="268" mass="30321">MLTSASHYWTPDFYISQDSLTQVATRLHPKAGKYLTPVVDRSETGVPGYSLASFYKPHRSQFHNSSLDHMQKSPVPILGMRSDHYLLLGKWINIGLLWRQDIGIILLVDGVQSTSSDESGTIANTERLAQPFVVMGRLNDGNHANWLKPYMADWEKSRTGGQSNLSWEMAHFAVGEVAYFNRSLEPREYNKMLGLLGMSELRNCKGHIWTGAELVDSTIDQLVSAAAANHSRHGPVQFKNQTQSLLTANLVYERQLVYCVRINWIYCF</sequence>
<gene>
    <name evidence="1" type="ORF">EG68_04972</name>
</gene>
<dbReference type="EMBL" id="JTDE01002198">
    <property type="protein sequence ID" value="KAF7257704.1"/>
    <property type="molecule type" value="Genomic_DNA"/>
</dbReference>
<name>A0A8S9YSX1_9TREM</name>
<reference evidence="1" key="1">
    <citation type="submission" date="2019-07" db="EMBL/GenBank/DDBJ databases">
        <title>Annotation for the trematode Paragonimus miyazaki's.</title>
        <authorList>
            <person name="Choi Y.-J."/>
        </authorList>
    </citation>
    <scope>NUCLEOTIDE SEQUENCE</scope>
    <source>
        <strain evidence="1">Japan</strain>
    </source>
</reference>
<proteinExistence type="predicted"/>
<comment type="caution">
    <text evidence="1">The sequence shown here is derived from an EMBL/GenBank/DDBJ whole genome shotgun (WGS) entry which is preliminary data.</text>
</comment>
<accession>A0A8S9YSX1</accession>
<protein>
    <submittedName>
        <fullName evidence="1">Uncharacterized protein</fullName>
    </submittedName>
</protein>
<evidence type="ECO:0000313" key="1">
    <source>
        <dbReference type="EMBL" id="KAF7257704.1"/>
    </source>
</evidence>
<dbReference type="OrthoDB" id="10034530at2759"/>
<evidence type="ECO:0000313" key="2">
    <source>
        <dbReference type="Proteomes" id="UP000822476"/>
    </source>
</evidence>